<keyword evidence="1" id="KW-0472">Membrane</keyword>
<keyword evidence="1" id="KW-0812">Transmembrane</keyword>
<comment type="caution">
    <text evidence="2">The sequence shown here is derived from an EMBL/GenBank/DDBJ whole genome shotgun (WGS) entry which is preliminary data.</text>
</comment>
<proteinExistence type="predicted"/>
<protein>
    <submittedName>
        <fullName evidence="2">Uncharacterized protein</fullName>
    </submittedName>
</protein>
<evidence type="ECO:0000256" key="1">
    <source>
        <dbReference type="SAM" id="Phobius"/>
    </source>
</evidence>
<evidence type="ECO:0000313" key="2">
    <source>
        <dbReference type="EMBL" id="PSU17189.1"/>
    </source>
</evidence>
<accession>A0ABD6X422</accession>
<name>A0ABD6X422_PHODM</name>
<reference evidence="2 3" key="1">
    <citation type="submission" date="2018-03" db="EMBL/GenBank/DDBJ databases">
        <title>Whole genome sequencing of Histamine producing bacteria.</title>
        <authorList>
            <person name="Butler K."/>
        </authorList>
    </citation>
    <scope>NUCLEOTIDE SEQUENCE [LARGE SCALE GENOMIC DNA]</scope>
    <source>
        <strain evidence="2 3">BT-6</strain>
    </source>
</reference>
<dbReference type="EMBL" id="PYMM01000004">
    <property type="protein sequence ID" value="PSU17189.1"/>
    <property type="molecule type" value="Genomic_DNA"/>
</dbReference>
<sequence length="61" mass="6746">MSIMKRLKALRGRFFGTVGRLLGHPLVVRVLVSVLGRILLWLAELAIIGLLSYVGITIPTF</sequence>
<organism evidence="2 3">
    <name type="scientific">Photobacterium damselae</name>
    <dbReference type="NCBI Taxonomy" id="38293"/>
    <lineage>
        <taxon>Bacteria</taxon>
        <taxon>Pseudomonadati</taxon>
        <taxon>Pseudomonadota</taxon>
        <taxon>Gammaproteobacteria</taxon>
        <taxon>Vibrionales</taxon>
        <taxon>Vibrionaceae</taxon>
        <taxon>Photobacterium</taxon>
    </lineage>
</organism>
<feature type="transmembrane region" description="Helical" evidence="1">
    <location>
        <begin position="38"/>
        <end position="58"/>
    </location>
</feature>
<evidence type="ECO:0000313" key="3">
    <source>
        <dbReference type="Proteomes" id="UP000241404"/>
    </source>
</evidence>
<dbReference type="RefSeq" id="WP_065170650.1">
    <property type="nucleotide sequence ID" value="NZ_LZFH01000003.1"/>
</dbReference>
<dbReference type="Proteomes" id="UP000241404">
    <property type="component" value="Unassembled WGS sequence"/>
</dbReference>
<dbReference type="AlphaFoldDB" id="A0ABD6X422"/>
<gene>
    <name evidence="2" type="ORF">CTM90_09785</name>
</gene>
<keyword evidence="1" id="KW-1133">Transmembrane helix</keyword>